<name>A0ABS8S3U2_DATST</name>
<evidence type="ECO:0000256" key="1">
    <source>
        <dbReference type="SAM" id="MobiDB-lite"/>
    </source>
</evidence>
<protein>
    <submittedName>
        <fullName evidence="2">Uncharacterized protein</fullName>
    </submittedName>
</protein>
<keyword evidence="3" id="KW-1185">Reference proteome</keyword>
<comment type="caution">
    <text evidence="2">The sequence shown here is derived from an EMBL/GenBank/DDBJ whole genome shotgun (WGS) entry which is preliminary data.</text>
</comment>
<dbReference type="EMBL" id="JACEIK010000252">
    <property type="protein sequence ID" value="MCD7453472.1"/>
    <property type="molecule type" value="Genomic_DNA"/>
</dbReference>
<evidence type="ECO:0000313" key="2">
    <source>
        <dbReference type="EMBL" id="MCD7453472.1"/>
    </source>
</evidence>
<gene>
    <name evidence="2" type="ORF">HAX54_021013</name>
</gene>
<proteinExistence type="predicted"/>
<evidence type="ECO:0000313" key="3">
    <source>
        <dbReference type="Proteomes" id="UP000823775"/>
    </source>
</evidence>
<sequence>MLRSRRRRREWRREKGGFRLDSGEGKRKLKRGEGEGERFGSGEAVKKRREREVRPWDLEEVPAFAGGAEVEDEGEEAVGVGRTREIERRAGVCARWRRRGREGRGEGCGGFG</sequence>
<reference evidence="2 3" key="1">
    <citation type="journal article" date="2021" name="BMC Genomics">
        <title>Datura genome reveals duplications of psychoactive alkaloid biosynthetic genes and high mutation rate following tissue culture.</title>
        <authorList>
            <person name="Rajewski A."/>
            <person name="Carter-House D."/>
            <person name="Stajich J."/>
            <person name="Litt A."/>
        </authorList>
    </citation>
    <scope>NUCLEOTIDE SEQUENCE [LARGE SCALE GENOMIC DNA]</scope>
    <source>
        <strain evidence="2">AR-01</strain>
    </source>
</reference>
<feature type="compositionally biased region" description="Basic and acidic residues" evidence="1">
    <location>
        <begin position="18"/>
        <end position="40"/>
    </location>
</feature>
<dbReference type="Proteomes" id="UP000823775">
    <property type="component" value="Unassembled WGS sequence"/>
</dbReference>
<organism evidence="2 3">
    <name type="scientific">Datura stramonium</name>
    <name type="common">Jimsonweed</name>
    <name type="synonym">Common thornapple</name>
    <dbReference type="NCBI Taxonomy" id="4076"/>
    <lineage>
        <taxon>Eukaryota</taxon>
        <taxon>Viridiplantae</taxon>
        <taxon>Streptophyta</taxon>
        <taxon>Embryophyta</taxon>
        <taxon>Tracheophyta</taxon>
        <taxon>Spermatophyta</taxon>
        <taxon>Magnoliopsida</taxon>
        <taxon>eudicotyledons</taxon>
        <taxon>Gunneridae</taxon>
        <taxon>Pentapetalae</taxon>
        <taxon>asterids</taxon>
        <taxon>lamiids</taxon>
        <taxon>Solanales</taxon>
        <taxon>Solanaceae</taxon>
        <taxon>Solanoideae</taxon>
        <taxon>Datureae</taxon>
        <taxon>Datura</taxon>
    </lineage>
</organism>
<accession>A0ABS8S3U2</accession>
<feature type="region of interest" description="Disordered" evidence="1">
    <location>
        <begin position="18"/>
        <end position="46"/>
    </location>
</feature>